<evidence type="ECO:0000313" key="2">
    <source>
        <dbReference type="Proteomes" id="UP000031668"/>
    </source>
</evidence>
<sequence length="108" mass="12541">MSKFSIEISDKTVKVGTFYGCRAPEVSSIDIPGFAFNVSHLRPQYCSSKLFKNMRSNESFLDQHVSSQYRQIRLSAQPRDRSKNANLTGVTQLCDYQMHPYHTRRYNK</sequence>
<keyword evidence="2" id="KW-1185">Reference proteome</keyword>
<name>A0A0C2IL36_THEKT</name>
<proteinExistence type="predicted"/>
<dbReference type="AlphaFoldDB" id="A0A0C2IL36"/>
<organism evidence="1 2">
    <name type="scientific">Thelohanellus kitauei</name>
    <name type="common">Myxosporean</name>
    <dbReference type="NCBI Taxonomy" id="669202"/>
    <lineage>
        <taxon>Eukaryota</taxon>
        <taxon>Metazoa</taxon>
        <taxon>Cnidaria</taxon>
        <taxon>Myxozoa</taxon>
        <taxon>Myxosporea</taxon>
        <taxon>Bivalvulida</taxon>
        <taxon>Platysporina</taxon>
        <taxon>Myxobolidae</taxon>
        <taxon>Thelohanellus</taxon>
    </lineage>
</organism>
<gene>
    <name evidence="1" type="ORF">RF11_11940</name>
</gene>
<dbReference type="Proteomes" id="UP000031668">
    <property type="component" value="Unassembled WGS sequence"/>
</dbReference>
<comment type="caution">
    <text evidence="1">The sequence shown here is derived from an EMBL/GenBank/DDBJ whole genome shotgun (WGS) entry which is preliminary data.</text>
</comment>
<evidence type="ECO:0000313" key="1">
    <source>
        <dbReference type="EMBL" id="KII66124.1"/>
    </source>
</evidence>
<accession>A0A0C2IL36</accession>
<dbReference type="EMBL" id="JWZT01003604">
    <property type="protein sequence ID" value="KII66124.1"/>
    <property type="molecule type" value="Genomic_DNA"/>
</dbReference>
<protein>
    <submittedName>
        <fullName evidence="1">Uncharacterized protein</fullName>
    </submittedName>
</protein>
<reference evidence="1 2" key="1">
    <citation type="journal article" date="2014" name="Genome Biol. Evol.">
        <title>The genome of the myxosporean Thelohanellus kitauei shows adaptations to nutrient acquisition within its fish host.</title>
        <authorList>
            <person name="Yang Y."/>
            <person name="Xiong J."/>
            <person name="Zhou Z."/>
            <person name="Huo F."/>
            <person name="Miao W."/>
            <person name="Ran C."/>
            <person name="Liu Y."/>
            <person name="Zhang J."/>
            <person name="Feng J."/>
            <person name="Wang M."/>
            <person name="Wang M."/>
            <person name="Wang L."/>
            <person name="Yao B."/>
        </authorList>
    </citation>
    <scope>NUCLEOTIDE SEQUENCE [LARGE SCALE GENOMIC DNA]</scope>
    <source>
        <strain evidence="1">Wuqing</strain>
    </source>
</reference>